<accession>A0AAD6VTT0</accession>
<evidence type="ECO:0000313" key="1">
    <source>
        <dbReference type="EMBL" id="KAJ7219435.1"/>
    </source>
</evidence>
<dbReference type="EMBL" id="JARJCW010000011">
    <property type="protein sequence ID" value="KAJ7219435.1"/>
    <property type="molecule type" value="Genomic_DNA"/>
</dbReference>
<dbReference type="InterPro" id="IPR001680">
    <property type="entry name" value="WD40_rpt"/>
</dbReference>
<dbReference type="InterPro" id="IPR042453">
    <property type="entry name" value="WDR53"/>
</dbReference>
<dbReference type="SUPFAM" id="SSF50978">
    <property type="entry name" value="WD40 repeat-like"/>
    <property type="match status" value="1"/>
</dbReference>
<dbReference type="PANTHER" id="PTHR44666">
    <property type="entry name" value="WD REPEAT-CONTAINING PROTEIN 53"/>
    <property type="match status" value="1"/>
</dbReference>
<dbReference type="PANTHER" id="PTHR44666:SF1">
    <property type="entry name" value="WD REPEAT-CONTAINING PROTEIN 53"/>
    <property type="match status" value="1"/>
</dbReference>
<keyword evidence="2" id="KW-1185">Reference proteome</keyword>
<dbReference type="Proteomes" id="UP001219525">
    <property type="component" value="Unassembled WGS sequence"/>
</dbReference>
<dbReference type="Gene3D" id="2.130.10.10">
    <property type="entry name" value="YVTN repeat-like/Quinoprotein amine dehydrogenase"/>
    <property type="match status" value="2"/>
</dbReference>
<name>A0AAD6VTT0_9AGAR</name>
<organism evidence="1 2">
    <name type="scientific">Mycena pura</name>
    <dbReference type="NCBI Taxonomy" id="153505"/>
    <lineage>
        <taxon>Eukaryota</taxon>
        <taxon>Fungi</taxon>
        <taxon>Dikarya</taxon>
        <taxon>Basidiomycota</taxon>
        <taxon>Agaricomycotina</taxon>
        <taxon>Agaricomycetes</taxon>
        <taxon>Agaricomycetidae</taxon>
        <taxon>Agaricales</taxon>
        <taxon>Marasmiineae</taxon>
        <taxon>Mycenaceae</taxon>
        <taxon>Mycena</taxon>
    </lineage>
</organism>
<comment type="caution">
    <text evidence="1">The sequence shown here is derived from an EMBL/GenBank/DDBJ whole genome shotgun (WGS) entry which is preliminary data.</text>
</comment>
<dbReference type="InterPro" id="IPR015943">
    <property type="entry name" value="WD40/YVTN_repeat-like_dom_sf"/>
</dbReference>
<dbReference type="SMART" id="SM00320">
    <property type="entry name" value="WD40"/>
    <property type="match status" value="3"/>
</dbReference>
<dbReference type="Pfam" id="PF00400">
    <property type="entry name" value="WD40"/>
    <property type="match status" value="2"/>
</dbReference>
<dbReference type="AlphaFoldDB" id="A0AAD6VTT0"/>
<protein>
    <submittedName>
        <fullName evidence="1">WD40-repeat-containing domain protein</fullName>
    </submittedName>
</protein>
<evidence type="ECO:0000313" key="2">
    <source>
        <dbReference type="Proteomes" id="UP001219525"/>
    </source>
</evidence>
<sequence length="357" mass="38187">MVEQELSRYRLSHTLYTPAPISALAFSQSGLLFAGSDDGSLRVYDLSSFKVCRAVHGLLAEISSIACSERPGSDLCDVWLACGRQAYSFKMTSTKLVQTAADATVLLQLCDADNEDDVLNELALNPPKTHLAFCTDSGCVGVVDLSTQTVSRMKTGHSSICGVVRFIPDRPRELVSGGYDSTLLHFDFMLGTVLSRRDIPLWPVADGISLSPPFVMSAAIASGGTMAAGTADGRLWLGFGGDKGGLTASAAKKKRSRKWEGLNSEDEHIEKVAEGPVVAMAFSAVSVLTLSTLLGNVSQYQIFPQVNQKMQLVKIWEGKSGVTKVNSLAVDKERIVIAGLTGHAKGIIEIWSKDGSP</sequence>
<gene>
    <name evidence="1" type="ORF">GGX14DRAFT_592159</name>
</gene>
<proteinExistence type="predicted"/>
<dbReference type="InterPro" id="IPR036322">
    <property type="entry name" value="WD40_repeat_dom_sf"/>
</dbReference>
<reference evidence="1" key="1">
    <citation type="submission" date="2023-03" db="EMBL/GenBank/DDBJ databases">
        <title>Massive genome expansion in bonnet fungi (Mycena s.s.) driven by repeated elements and novel gene families across ecological guilds.</title>
        <authorList>
            <consortium name="Lawrence Berkeley National Laboratory"/>
            <person name="Harder C.B."/>
            <person name="Miyauchi S."/>
            <person name="Viragh M."/>
            <person name="Kuo A."/>
            <person name="Thoen E."/>
            <person name="Andreopoulos B."/>
            <person name="Lu D."/>
            <person name="Skrede I."/>
            <person name="Drula E."/>
            <person name="Henrissat B."/>
            <person name="Morin E."/>
            <person name="Kohler A."/>
            <person name="Barry K."/>
            <person name="LaButti K."/>
            <person name="Morin E."/>
            <person name="Salamov A."/>
            <person name="Lipzen A."/>
            <person name="Mereny Z."/>
            <person name="Hegedus B."/>
            <person name="Baldrian P."/>
            <person name="Stursova M."/>
            <person name="Weitz H."/>
            <person name="Taylor A."/>
            <person name="Grigoriev I.V."/>
            <person name="Nagy L.G."/>
            <person name="Martin F."/>
            <person name="Kauserud H."/>
        </authorList>
    </citation>
    <scope>NUCLEOTIDE SEQUENCE</scope>
    <source>
        <strain evidence="1">9144</strain>
    </source>
</reference>